<dbReference type="PROSITE" id="PS51737">
    <property type="entry name" value="RECOMBINASE_DNA_BIND"/>
    <property type="match status" value="1"/>
</dbReference>
<dbReference type="PANTHER" id="PTHR30461:SF23">
    <property type="entry name" value="DNA RECOMBINASE-RELATED"/>
    <property type="match status" value="1"/>
</dbReference>
<evidence type="ECO:0000313" key="3">
    <source>
        <dbReference type="Proteomes" id="UP000292385"/>
    </source>
</evidence>
<feature type="domain" description="Recombinase" evidence="1">
    <location>
        <begin position="171"/>
        <end position="281"/>
    </location>
</feature>
<dbReference type="Proteomes" id="UP000292385">
    <property type="component" value="Unassembled WGS sequence"/>
</dbReference>
<sequence>MAAASTLLRRAFLFDVCLVNSSAMRSIAAAASSPSIASSTAAPTMIAPNAARQDVVTVCKIGQSTEASWVAIGEAGGWGGDGMQSRLSVFTSEPEIVAGDYERFVEALTCRPGRVFADERGPKDLYSEDVEGLGLVGVAFSKIESRKIRRRLIAWHRARAESGKPAGGTRPFGWQEDRLTLEPVEAALLNKAGDEVIAGRSINSIILEWRERQILTSLGNLWTPRSMKVTLNNPRLCGWRRSGDDILRNEAGEPILGLWQPVMSSTKWLALHTVLDARKGKMRAPGETYRDVPPDFYETKYLLTGIARCGKPGSDGAPCGTPMRATHQRHCVQHIYICQPKSVGGCSGVGRRGDKVDEFVSEAILAKLEERTAVAERAPWLRAGELGAVNQKVQSLRDQWLAGGISDDFFYPTLQRLEQQRRDLRNDEAKHAATQLRAQSDLSDIRRRWYTDELDLSQKRALVKESLHAVIVHPVGPGGRGRAAFNPDLLELVWRQ</sequence>
<organism evidence="2 3">
    <name type="scientific">Kribbella speibonae</name>
    <dbReference type="NCBI Taxonomy" id="1572660"/>
    <lineage>
        <taxon>Bacteria</taxon>
        <taxon>Bacillati</taxon>
        <taxon>Actinomycetota</taxon>
        <taxon>Actinomycetes</taxon>
        <taxon>Propionibacteriales</taxon>
        <taxon>Kribbellaceae</taxon>
        <taxon>Kribbella</taxon>
    </lineage>
</organism>
<dbReference type="Pfam" id="PF07508">
    <property type="entry name" value="Recombinase"/>
    <property type="match status" value="1"/>
</dbReference>
<evidence type="ECO:0000313" key="2">
    <source>
        <dbReference type="EMBL" id="TCC16472.1"/>
    </source>
</evidence>
<dbReference type="Pfam" id="PF13408">
    <property type="entry name" value="Zn_ribbon_recom"/>
    <property type="match status" value="1"/>
</dbReference>
<proteinExistence type="predicted"/>
<evidence type="ECO:0000259" key="1">
    <source>
        <dbReference type="PROSITE" id="PS51737"/>
    </source>
</evidence>
<keyword evidence="3" id="KW-1185">Reference proteome</keyword>
<name>A0ABY1ZSJ4_9ACTN</name>
<dbReference type="InterPro" id="IPR011109">
    <property type="entry name" value="DNA_bind_recombinase_dom"/>
</dbReference>
<protein>
    <recommendedName>
        <fullName evidence="1">Recombinase domain-containing protein</fullName>
    </recommendedName>
</protein>
<dbReference type="InterPro" id="IPR025827">
    <property type="entry name" value="Zn_ribbon_recom_dom"/>
</dbReference>
<reference evidence="2 3" key="1">
    <citation type="submission" date="2019-02" db="EMBL/GenBank/DDBJ databases">
        <title>Kribbella capetownensis sp. nov. and Kribbella speibonae sp. nov., isolated from soil.</title>
        <authorList>
            <person name="Curtis S.M."/>
            <person name="Norton I."/>
            <person name="Everest G.J."/>
            <person name="Meyers P.R."/>
        </authorList>
    </citation>
    <scope>NUCLEOTIDE SEQUENCE [LARGE SCALE GENOMIC DNA]</scope>
    <source>
        <strain evidence="2 3">SK5</strain>
    </source>
</reference>
<comment type="caution">
    <text evidence="2">The sequence shown here is derived from an EMBL/GenBank/DDBJ whole genome shotgun (WGS) entry which is preliminary data.</text>
</comment>
<dbReference type="InterPro" id="IPR038109">
    <property type="entry name" value="DNA_bind_recomb_sf"/>
</dbReference>
<dbReference type="EMBL" id="SJJY01000013">
    <property type="protein sequence ID" value="TCC16472.1"/>
    <property type="molecule type" value="Genomic_DNA"/>
</dbReference>
<gene>
    <name evidence="2" type="ORF">E0H58_38995</name>
</gene>
<dbReference type="Gene3D" id="3.90.1750.20">
    <property type="entry name" value="Putative Large Serine Recombinase, Chain B, Domain 2"/>
    <property type="match status" value="1"/>
</dbReference>
<dbReference type="InterPro" id="IPR050639">
    <property type="entry name" value="SSR_resolvase"/>
</dbReference>
<dbReference type="PANTHER" id="PTHR30461">
    <property type="entry name" value="DNA-INVERTASE FROM LAMBDOID PROPHAGE"/>
    <property type="match status" value="1"/>
</dbReference>
<accession>A0ABY1ZSJ4</accession>